<dbReference type="AlphaFoldDB" id="A0A1I3NDM7"/>
<sequence length="321" mass="34532">MNALLRRAGRLAVVLAVVTLITFLLVAALPGDVALDIAGADATEQEVAEIRAEIGLDRSLAVRYLDWVSGIVTGDWGQSWRTGERVWDAIAQRVPASLELMVLAQIIAVSLAIPAALLCARAPDGRVDRAIGFLAFGSVSMPSFMTAVLLILLFSLTLGWLPATGYEPLSAGLWENLRPMILPALSLALVEWTALMRTLRAEMIGVLQENYIALARAKGMSDRRILVVHALRPSSFSMITLLGLQVGRLMGGSIIIEQIFGIPGVGRLLVTSVFSRDFMMIQGCVTFFALAYVLANFCTDLAYARLDPRVRGLGGKAGAHG</sequence>
<comment type="subcellular location">
    <subcellularLocation>
        <location evidence="1 7">Cell membrane</location>
        <topology evidence="1 7">Multi-pass membrane protein</topology>
    </subcellularLocation>
</comment>
<organism evidence="9 10">
    <name type="scientific">Albimonas pacifica</name>
    <dbReference type="NCBI Taxonomy" id="1114924"/>
    <lineage>
        <taxon>Bacteria</taxon>
        <taxon>Pseudomonadati</taxon>
        <taxon>Pseudomonadota</taxon>
        <taxon>Alphaproteobacteria</taxon>
        <taxon>Rhodobacterales</taxon>
        <taxon>Paracoccaceae</taxon>
        <taxon>Albimonas</taxon>
    </lineage>
</organism>
<dbReference type="CDD" id="cd06261">
    <property type="entry name" value="TM_PBP2"/>
    <property type="match status" value="1"/>
</dbReference>
<keyword evidence="4 7" id="KW-0812">Transmembrane</keyword>
<keyword evidence="6 7" id="KW-0472">Membrane</keyword>
<feature type="transmembrane region" description="Helical" evidence="7">
    <location>
        <begin position="280"/>
        <end position="303"/>
    </location>
</feature>
<evidence type="ECO:0000259" key="8">
    <source>
        <dbReference type="PROSITE" id="PS50928"/>
    </source>
</evidence>
<evidence type="ECO:0000256" key="2">
    <source>
        <dbReference type="ARBA" id="ARBA00022448"/>
    </source>
</evidence>
<accession>A0A1I3NDM7</accession>
<dbReference type="OrthoDB" id="9805855at2"/>
<dbReference type="Proteomes" id="UP000199377">
    <property type="component" value="Unassembled WGS sequence"/>
</dbReference>
<evidence type="ECO:0000256" key="3">
    <source>
        <dbReference type="ARBA" id="ARBA00022475"/>
    </source>
</evidence>
<proteinExistence type="inferred from homology"/>
<evidence type="ECO:0000313" key="10">
    <source>
        <dbReference type="Proteomes" id="UP000199377"/>
    </source>
</evidence>
<keyword evidence="3" id="KW-1003">Cell membrane</keyword>
<dbReference type="GO" id="GO:0005886">
    <property type="term" value="C:plasma membrane"/>
    <property type="evidence" value="ECO:0007669"/>
    <property type="project" value="UniProtKB-SubCell"/>
</dbReference>
<dbReference type="PANTHER" id="PTHR43163">
    <property type="entry name" value="DIPEPTIDE TRANSPORT SYSTEM PERMEASE PROTEIN DPPB-RELATED"/>
    <property type="match status" value="1"/>
</dbReference>
<dbReference type="InterPro" id="IPR000515">
    <property type="entry name" value="MetI-like"/>
</dbReference>
<dbReference type="SUPFAM" id="SSF161098">
    <property type="entry name" value="MetI-like"/>
    <property type="match status" value="1"/>
</dbReference>
<evidence type="ECO:0000256" key="1">
    <source>
        <dbReference type="ARBA" id="ARBA00004651"/>
    </source>
</evidence>
<dbReference type="RefSeq" id="WP_092864818.1">
    <property type="nucleotide sequence ID" value="NZ_FOQH01000013.1"/>
</dbReference>
<dbReference type="Pfam" id="PF00528">
    <property type="entry name" value="BPD_transp_1"/>
    <property type="match status" value="1"/>
</dbReference>
<feature type="domain" description="ABC transmembrane type-1" evidence="8">
    <location>
        <begin position="94"/>
        <end position="303"/>
    </location>
</feature>
<evidence type="ECO:0000256" key="5">
    <source>
        <dbReference type="ARBA" id="ARBA00022989"/>
    </source>
</evidence>
<gene>
    <name evidence="9" type="ORF">SAMN05216258_11335</name>
</gene>
<keyword evidence="10" id="KW-1185">Reference proteome</keyword>
<feature type="transmembrane region" description="Helical" evidence="7">
    <location>
        <begin position="12"/>
        <end position="29"/>
    </location>
</feature>
<dbReference type="EMBL" id="FOQH01000013">
    <property type="protein sequence ID" value="SFJ07040.1"/>
    <property type="molecule type" value="Genomic_DNA"/>
</dbReference>
<feature type="transmembrane region" description="Helical" evidence="7">
    <location>
        <begin position="100"/>
        <end position="120"/>
    </location>
</feature>
<comment type="similarity">
    <text evidence="7">Belongs to the binding-protein-dependent transport system permease family.</text>
</comment>
<dbReference type="PROSITE" id="PS50928">
    <property type="entry name" value="ABC_TM1"/>
    <property type="match status" value="1"/>
</dbReference>
<keyword evidence="2 7" id="KW-0813">Transport</keyword>
<dbReference type="InterPro" id="IPR035906">
    <property type="entry name" value="MetI-like_sf"/>
</dbReference>
<keyword evidence="5 7" id="KW-1133">Transmembrane helix</keyword>
<dbReference type="PANTHER" id="PTHR43163:SF6">
    <property type="entry name" value="DIPEPTIDE TRANSPORT SYSTEM PERMEASE PROTEIN DPPB-RELATED"/>
    <property type="match status" value="1"/>
</dbReference>
<evidence type="ECO:0000256" key="7">
    <source>
        <dbReference type="RuleBase" id="RU363032"/>
    </source>
</evidence>
<dbReference type="GO" id="GO:0071916">
    <property type="term" value="F:dipeptide transmembrane transporter activity"/>
    <property type="evidence" value="ECO:0007669"/>
    <property type="project" value="TreeGrafter"/>
</dbReference>
<name>A0A1I3NDM7_9RHOB</name>
<dbReference type="InterPro" id="IPR045621">
    <property type="entry name" value="BPD_transp_1_N"/>
</dbReference>
<dbReference type="Pfam" id="PF19300">
    <property type="entry name" value="BPD_transp_1_N"/>
    <property type="match status" value="1"/>
</dbReference>
<feature type="transmembrane region" description="Helical" evidence="7">
    <location>
        <begin position="132"/>
        <end position="160"/>
    </location>
</feature>
<reference evidence="9 10" key="1">
    <citation type="submission" date="2016-10" db="EMBL/GenBank/DDBJ databases">
        <authorList>
            <person name="de Groot N.N."/>
        </authorList>
    </citation>
    <scope>NUCLEOTIDE SEQUENCE [LARGE SCALE GENOMIC DNA]</scope>
    <source>
        <strain evidence="9 10">CGMCC 1.11030</strain>
    </source>
</reference>
<dbReference type="STRING" id="1114924.SAMN05216258_11335"/>
<dbReference type="Gene3D" id="1.10.3720.10">
    <property type="entry name" value="MetI-like"/>
    <property type="match status" value="1"/>
</dbReference>
<evidence type="ECO:0000256" key="4">
    <source>
        <dbReference type="ARBA" id="ARBA00022692"/>
    </source>
</evidence>
<evidence type="ECO:0000256" key="6">
    <source>
        <dbReference type="ARBA" id="ARBA00023136"/>
    </source>
</evidence>
<evidence type="ECO:0000313" key="9">
    <source>
        <dbReference type="EMBL" id="SFJ07040.1"/>
    </source>
</evidence>
<protein>
    <submittedName>
        <fullName evidence="9">Peptide/nickel transport system permease protein</fullName>
    </submittedName>
</protein>